<evidence type="ECO:0000313" key="9">
    <source>
        <dbReference type="EMBL" id="KUK36484.1"/>
    </source>
</evidence>
<dbReference type="NCBIfam" id="NF000818">
    <property type="entry name" value="PRK00062.1"/>
    <property type="match status" value="1"/>
</dbReference>
<dbReference type="GO" id="GO:0042286">
    <property type="term" value="F:glutamate-1-semialdehyde 2,1-aminomutase activity"/>
    <property type="evidence" value="ECO:0007669"/>
    <property type="project" value="UniProtKB-UniRule"/>
</dbReference>
<comment type="subunit">
    <text evidence="8">Homodimer.</text>
</comment>
<dbReference type="PANTHER" id="PTHR43713:SF3">
    <property type="entry name" value="GLUTAMATE-1-SEMIALDEHYDE 2,1-AMINOMUTASE 1, CHLOROPLASTIC-RELATED"/>
    <property type="match status" value="1"/>
</dbReference>
<dbReference type="GO" id="GO:0006782">
    <property type="term" value="P:protoporphyrinogen IX biosynthetic process"/>
    <property type="evidence" value="ECO:0007669"/>
    <property type="project" value="UniProtKB-UniRule"/>
</dbReference>
<dbReference type="AlphaFoldDB" id="A0A101FG86"/>
<dbReference type="CDD" id="cd00610">
    <property type="entry name" value="OAT_like"/>
    <property type="match status" value="1"/>
</dbReference>
<comment type="pathway">
    <text evidence="3">Porphyrin-containing compound metabolism; protoporphyrin-IX biosynthesis; 5-aminolevulinate from L-glutamyl-tRNA(Glu): step 2/2.</text>
</comment>
<keyword evidence="5 8" id="KW-0663">Pyridoxal phosphate</keyword>
<dbReference type="GO" id="GO:0005737">
    <property type="term" value="C:cytoplasm"/>
    <property type="evidence" value="ECO:0007669"/>
    <property type="project" value="UniProtKB-SubCell"/>
</dbReference>
<dbReference type="InterPro" id="IPR015421">
    <property type="entry name" value="PyrdxlP-dep_Trfase_major"/>
</dbReference>
<dbReference type="Gene3D" id="3.40.640.10">
    <property type="entry name" value="Type I PLP-dependent aspartate aminotransferase-like (Major domain)"/>
    <property type="match status" value="1"/>
</dbReference>
<dbReference type="InterPro" id="IPR005814">
    <property type="entry name" value="Aminotrans_3"/>
</dbReference>
<dbReference type="InterPro" id="IPR004639">
    <property type="entry name" value="4pyrrol_synth_GluAld_NH2Trfase"/>
</dbReference>
<keyword evidence="7 8" id="KW-0627">Porphyrin biosynthesis</keyword>
<accession>A0A101FG86</accession>
<comment type="cofactor">
    <cofactor evidence="2 8">
        <name>pyridoxal 5'-phosphate</name>
        <dbReference type="ChEBI" id="CHEBI:597326"/>
    </cofactor>
</comment>
<dbReference type="InterPro" id="IPR015422">
    <property type="entry name" value="PyrdxlP-dep_Trfase_small"/>
</dbReference>
<evidence type="ECO:0000256" key="6">
    <source>
        <dbReference type="ARBA" id="ARBA00023235"/>
    </source>
</evidence>
<comment type="caution">
    <text evidence="9">The sequence shown here is derived from an EMBL/GenBank/DDBJ whole genome shotgun (WGS) entry which is preliminary data.</text>
</comment>
<dbReference type="HAMAP" id="MF_00375">
    <property type="entry name" value="HemL_aminotrans_3"/>
    <property type="match status" value="1"/>
</dbReference>
<evidence type="ECO:0000256" key="2">
    <source>
        <dbReference type="ARBA" id="ARBA00001933"/>
    </source>
</evidence>
<dbReference type="PROSITE" id="PS00600">
    <property type="entry name" value="AA_TRANSFER_CLASS_3"/>
    <property type="match status" value="1"/>
</dbReference>
<dbReference type="PATRIC" id="fig|85874.4.peg.168"/>
<comment type="catalytic activity">
    <reaction evidence="1 8">
        <text>(S)-4-amino-5-oxopentanoate = 5-aminolevulinate</text>
        <dbReference type="Rhea" id="RHEA:14265"/>
        <dbReference type="ChEBI" id="CHEBI:57501"/>
        <dbReference type="ChEBI" id="CHEBI:356416"/>
        <dbReference type="EC" id="5.4.3.8"/>
    </reaction>
</comment>
<dbReference type="UniPathway" id="UPA00251">
    <property type="reaction ID" value="UER00317"/>
</dbReference>
<dbReference type="Proteomes" id="UP000053326">
    <property type="component" value="Unassembled WGS sequence"/>
</dbReference>
<dbReference type="InterPro" id="IPR015424">
    <property type="entry name" value="PyrdxlP-dep_Trfase"/>
</dbReference>
<dbReference type="Pfam" id="PF00202">
    <property type="entry name" value="Aminotran_3"/>
    <property type="match status" value="1"/>
</dbReference>
<evidence type="ECO:0000256" key="8">
    <source>
        <dbReference type="HAMAP-Rule" id="MF_00375"/>
    </source>
</evidence>
<evidence type="ECO:0000256" key="5">
    <source>
        <dbReference type="ARBA" id="ARBA00022898"/>
    </source>
</evidence>
<dbReference type="PANTHER" id="PTHR43713">
    <property type="entry name" value="GLUTAMATE-1-SEMIALDEHYDE 2,1-AMINOMUTASE"/>
    <property type="match status" value="1"/>
</dbReference>
<dbReference type="GO" id="GO:0008483">
    <property type="term" value="F:transaminase activity"/>
    <property type="evidence" value="ECO:0007669"/>
    <property type="project" value="InterPro"/>
</dbReference>
<reference evidence="10" key="1">
    <citation type="journal article" date="2015" name="MBio">
        <title>Genome-Resolved Metagenomic Analysis Reveals Roles for Candidate Phyla and Other Microbial Community Members in Biogeochemical Transformations in Oil Reservoirs.</title>
        <authorList>
            <person name="Hu P."/>
            <person name="Tom L."/>
            <person name="Singh A."/>
            <person name="Thomas B.C."/>
            <person name="Baker B.J."/>
            <person name="Piceno Y.M."/>
            <person name="Andersen G.L."/>
            <person name="Banfield J.F."/>
        </authorList>
    </citation>
    <scope>NUCLEOTIDE SEQUENCE [LARGE SCALE GENOMIC DNA]</scope>
</reference>
<evidence type="ECO:0000256" key="4">
    <source>
        <dbReference type="ARBA" id="ARBA00008981"/>
    </source>
</evidence>
<dbReference type="NCBIfam" id="TIGR00713">
    <property type="entry name" value="hemL"/>
    <property type="match status" value="1"/>
</dbReference>
<dbReference type="GO" id="GO:0030170">
    <property type="term" value="F:pyridoxal phosphate binding"/>
    <property type="evidence" value="ECO:0007669"/>
    <property type="project" value="InterPro"/>
</dbReference>
<evidence type="ECO:0000256" key="1">
    <source>
        <dbReference type="ARBA" id="ARBA00001579"/>
    </source>
</evidence>
<proteinExistence type="inferred from homology"/>
<dbReference type="FunFam" id="3.40.640.10:FF:000021">
    <property type="entry name" value="Glutamate-1-semialdehyde 2,1-aminomutase"/>
    <property type="match status" value="1"/>
</dbReference>
<name>A0A101FG86_9THEO</name>
<dbReference type="InterPro" id="IPR049704">
    <property type="entry name" value="Aminotrans_3_PPA_site"/>
</dbReference>
<sequence>MQMKNITRSRHLFAEACRLLPGGVNSPVRAFQAVGGDPLFIAGGQGSKIFDVDGNEYIDYVGSWGPLILGHAHPEIVDALRQVLEKGTSYGAPTEREVELAFLIVDALPSMEMVRLVNSGTEATMSAVRLARAFTGRKKIVKFAGCYHGHADGFLVQAGSGALTMGVPSSPGVPEEIGGLTIVPPYNDGEAVERAFEDQGEEIAAVIVEPVAGNMGVVPPAPGFLQKLRELTAKAGSLLIFDEVITGFRLSYGGAQEYYGITPDLTCLGKIIGGGLPVGAYGGRKEIMELVAPAGPVYQAGTLSGNPLAVQAGITTLRYLRSHKESIYPELTKKAEILQDGLLKAAEDAGLRLQVNRAGSLLSLFFTEFPVTDLETAGRADQELFKGFFGLMLQEGIYLPPSQFESLFLSVAHTDDDLKRTIDAARLSFKKLGEGRA</sequence>
<comment type="subcellular location">
    <subcellularLocation>
        <location evidence="8">Cytoplasm</location>
    </subcellularLocation>
</comment>
<organism evidence="9 10">
    <name type="scientific">Thermacetogenium phaeum</name>
    <dbReference type="NCBI Taxonomy" id="85874"/>
    <lineage>
        <taxon>Bacteria</taxon>
        <taxon>Bacillati</taxon>
        <taxon>Bacillota</taxon>
        <taxon>Clostridia</taxon>
        <taxon>Thermoanaerobacterales</taxon>
        <taxon>Thermoanaerobacteraceae</taxon>
        <taxon>Thermacetogenium</taxon>
    </lineage>
</organism>
<evidence type="ECO:0000313" key="10">
    <source>
        <dbReference type="Proteomes" id="UP000053326"/>
    </source>
</evidence>
<keyword evidence="8" id="KW-0963">Cytoplasm</keyword>
<dbReference type="Gene3D" id="3.90.1150.10">
    <property type="entry name" value="Aspartate Aminotransferase, domain 1"/>
    <property type="match status" value="1"/>
</dbReference>
<comment type="similarity">
    <text evidence="4 8">Belongs to the class-III pyridoxal-phosphate-dependent aminotransferase family. HemL subfamily.</text>
</comment>
<dbReference type="EMBL" id="LGFO01000088">
    <property type="protein sequence ID" value="KUK36484.1"/>
    <property type="molecule type" value="Genomic_DNA"/>
</dbReference>
<evidence type="ECO:0000256" key="7">
    <source>
        <dbReference type="ARBA" id="ARBA00023244"/>
    </source>
</evidence>
<protein>
    <recommendedName>
        <fullName evidence="8">Glutamate-1-semialdehyde 2,1-aminomutase</fullName>
        <shortName evidence="8">GSA</shortName>
        <ecNumber evidence="8">5.4.3.8</ecNumber>
    </recommendedName>
    <alternativeName>
        <fullName evidence="8">Glutamate-1-semialdehyde aminotransferase</fullName>
        <shortName evidence="8">GSA-AT</shortName>
    </alternativeName>
</protein>
<keyword evidence="6 8" id="KW-0413">Isomerase</keyword>
<evidence type="ECO:0000256" key="3">
    <source>
        <dbReference type="ARBA" id="ARBA00004819"/>
    </source>
</evidence>
<dbReference type="EC" id="5.4.3.8" evidence="8"/>
<dbReference type="SUPFAM" id="SSF53383">
    <property type="entry name" value="PLP-dependent transferases"/>
    <property type="match status" value="1"/>
</dbReference>
<gene>
    <name evidence="8" type="primary">hemL</name>
    <name evidence="9" type="ORF">XD66_0810</name>
</gene>
<feature type="modified residue" description="N6-(pyridoxal phosphate)lysine" evidence="8">
    <location>
        <position position="270"/>
    </location>
</feature>